<feature type="domain" description="Protein kinase" evidence="12">
    <location>
        <begin position="366"/>
        <end position="760"/>
    </location>
</feature>
<keyword evidence="10" id="KW-1133">Transmembrane helix</keyword>
<dbReference type="Gene3D" id="3.30.200.20">
    <property type="entry name" value="Phosphorylase Kinase, domain 1"/>
    <property type="match status" value="1"/>
</dbReference>
<dbReference type="InterPro" id="IPR017441">
    <property type="entry name" value="Protein_kinase_ATP_BS"/>
</dbReference>
<dbReference type="Gene3D" id="1.10.510.10">
    <property type="entry name" value="Transferase(Phosphotransferase) domain 1"/>
    <property type="match status" value="1"/>
</dbReference>
<keyword evidence="4" id="KW-0808">Transferase</keyword>
<dbReference type="SUPFAM" id="SSF56112">
    <property type="entry name" value="Protein kinase-like (PK-like)"/>
    <property type="match status" value="1"/>
</dbReference>
<dbReference type="PROSITE" id="PS00107">
    <property type="entry name" value="PROTEIN_KINASE_ATP"/>
    <property type="match status" value="1"/>
</dbReference>
<comment type="subcellular location">
    <subcellularLocation>
        <location evidence="1">Membrane</location>
        <topology evidence="1">Single-pass membrane protein</topology>
    </subcellularLocation>
</comment>
<keyword evidence="10" id="KW-0472">Membrane</keyword>
<keyword evidence="6" id="KW-0418">Kinase</keyword>
<keyword evidence="3" id="KW-0597">Phosphoprotein</keyword>
<feature type="transmembrane region" description="Helical" evidence="10">
    <location>
        <begin position="475"/>
        <end position="495"/>
    </location>
</feature>
<gene>
    <name evidence="13" type="primary">gb01883</name>
    <name evidence="13" type="ORF">PR202_gb01883</name>
</gene>
<accession>A0AAV5DVA2</accession>
<dbReference type="GO" id="GO:0005524">
    <property type="term" value="F:ATP binding"/>
    <property type="evidence" value="ECO:0007669"/>
    <property type="project" value="UniProtKB-UniRule"/>
</dbReference>
<sequence length="766" mass="84270">MTAQLPWLLLFVLAAGGGVRQVRGQGAPDTTGFISIDCGLPEKSSYVDDATKLTYVSDAGFTDAGVNRNVSAEYINNPSFVSNRNRNVRSFPGATRSCYTLSSLTPGSKYLIRATFLYGNYDGLGRLPAFDLHLGVNFWTTVNVTTIDQAELTEVITVVRDDFVQVCLVNTGSGTPFISGLDLRPLGSSLYPQANTTQGLVLYTRRNFGTTDPKQVVRYPDDPYDRVWTPWNVADEWAEISTTEKVGGATISPPSAVMQTAITPRNASKNIEFTLYPVPNHVYPAPRYIGLVHFAELQRLAANATRQFYLTVNGKLWYALPIKPDYLFANTIYDKEANDPLDVYHVSINATANSTLPPIINAIEVFSAISTANIGTDGQDVSAITAIKARYQVNKNWMGDPCAPKSLAWDGLSCSYDVSGPPRITNVNISYSGLNGDISPYFAKINTIESLYGDNPNLCSNGNSCQIKKKKSNNAIYIAVPIVAFVLVGTLVLLLRLMRKKKAKSGVNPRNGNEHNMMQLENRRFTYRELEVITNNFKRVLGKGGFGSVYDGFLEDGTQVAVKLRSQSSNQGRDGNAGSLSWRQRLRIALESAQGLEYLHKACSPPFLHRDVKTSNILLNANHEAKIADFGLLKAFQHDDDTHVSTVRVVGTHGYLAPEYAAALQLTEKSDVYSFGVVLLEMITGQPPILRCPNPMNIIQWVQQRLAHGNIDNVVDIHIRGNCNVNAAWKVADIALKCTAQSPTQRPTMTDVVMQLQECLKLEEGS</sequence>
<evidence type="ECO:0000256" key="2">
    <source>
        <dbReference type="ARBA" id="ARBA00022527"/>
    </source>
</evidence>
<dbReference type="Proteomes" id="UP001054889">
    <property type="component" value="Unassembled WGS sequence"/>
</dbReference>
<name>A0AAV5DVA2_ELECO</name>
<dbReference type="PROSITE" id="PS00108">
    <property type="entry name" value="PROTEIN_KINASE_ST"/>
    <property type="match status" value="1"/>
</dbReference>
<evidence type="ECO:0000256" key="1">
    <source>
        <dbReference type="ARBA" id="ARBA00004167"/>
    </source>
</evidence>
<proteinExistence type="predicted"/>
<reference evidence="13" key="2">
    <citation type="submission" date="2021-12" db="EMBL/GenBank/DDBJ databases">
        <title>Resequencing data analysis of finger millet.</title>
        <authorList>
            <person name="Hatakeyama M."/>
            <person name="Aluri S."/>
            <person name="Balachadran M.T."/>
            <person name="Sivarajan S.R."/>
            <person name="Poveda L."/>
            <person name="Shimizu-Inatsugi R."/>
            <person name="Schlapbach R."/>
            <person name="Sreeman S.M."/>
            <person name="Shimizu K.K."/>
        </authorList>
    </citation>
    <scope>NUCLEOTIDE SEQUENCE</scope>
</reference>
<keyword evidence="14" id="KW-1185">Reference proteome</keyword>
<evidence type="ECO:0000256" key="3">
    <source>
        <dbReference type="ARBA" id="ARBA00022553"/>
    </source>
</evidence>
<dbReference type="GO" id="GO:0004674">
    <property type="term" value="F:protein serine/threonine kinase activity"/>
    <property type="evidence" value="ECO:0007669"/>
    <property type="project" value="UniProtKB-KW"/>
</dbReference>
<keyword evidence="2" id="KW-0723">Serine/threonine-protein kinase</keyword>
<keyword evidence="7 9" id="KW-0067">ATP-binding</keyword>
<evidence type="ECO:0000256" key="8">
    <source>
        <dbReference type="ARBA" id="ARBA00023170"/>
    </source>
</evidence>
<dbReference type="InterPro" id="IPR024788">
    <property type="entry name" value="Malectin-like_Carb-bd_dom"/>
</dbReference>
<dbReference type="InterPro" id="IPR001245">
    <property type="entry name" value="Ser-Thr/Tyr_kinase_cat_dom"/>
</dbReference>
<evidence type="ECO:0000256" key="7">
    <source>
        <dbReference type="ARBA" id="ARBA00022840"/>
    </source>
</evidence>
<dbReference type="EMBL" id="BQKI01000071">
    <property type="protein sequence ID" value="GJN14999.1"/>
    <property type="molecule type" value="Genomic_DNA"/>
</dbReference>
<dbReference type="GO" id="GO:0016020">
    <property type="term" value="C:membrane"/>
    <property type="evidence" value="ECO:0007669"/>
    <property type="project" value="UniProtKB-SubCell"/>
</dbReference>
<protein>
    <recommendedName>
        <fullName evidence="12">Protein kinase domain-containing protein</fullName>
    </recommendedName>
</protein>
<dbReference type="SMART" id="SM00220">
    <property type="entry name" value="S_TKc"/>
    <property type="match status" value="1"/>
</dbReference>
<dbReference type="Pfam" id="PF12819">
    <property type="entry name" value="Malectin_like"/>
    <property type="match status" value="1"/>
</dbReference>
<evidence type="ECO:0000313" key="14">
    <source>
        <dbReference type="Proteomes" id="UP001054889"/>
    </source>
</evidence>
<keyword evidence="5 9" id="KW-0547">Nucleotide-binding</keyword>
<evidence type="ECO:0000256" key="6">
    <source>
        <dbReference type="ARBA" id="ARBA00022777"/>
    </source>
</evidence>
<evidence type="ECO:0000256" key="10">
    <source>
        <dbReference type="SAM" id="Phobius"/>
    </source>
</evidence>
<dbReference type="PANTHER" id="PTHR45631:SF202">
    <property type="entry name" value="SENESCENCE-INDUCED RECEPTOR-LIKE SERINE_THREONINE-PROTEIN KINASE"/>
    <property type="match status" value="1"/>
</dbReference>
<feature type="signal peptide" evidence="11">
    <location>
        <begin position="1"/>
        <end position="24"/>
    </location>
</feature>
<feature type="chain" id="PRO_5043932643" description="Protein kinase domain-containing protein" evidence="11">
    <location>
        <begin position="25"/>
        <end position="766"/>
    </location>
</feature>
<dbReference type="PROSITE" id="PS50011">
    <property type="entry name" value="PROTEIN_KINASE_DOM"/>
    <property type="match status" value="1"/>
</dbReference>
<evidence type="ECO:0000256" key="5">
    <source>
        <dbReference type="ARBA" id="ARBA00022741"/>
    </source>
</evidence>
<dbReference type="InterPro" id="IPR011009">
    <property type="entry name" value="Kinase-like_dom_sf"/>
</dbReference>
<feature type="binding site" evidence="9">
    <location>
        <position position="563"/>
    </location>
    <ligand>
        <name>ATP</name>
        <dbReference type="ChEBI" id="CHEBI:30616"/>
    </ligand>
</feature>
<dbReference type="InterPro" id="IPR000719">
    <property type="entry name" value="Prot_kinase_dom"/>
</dbReference>
<organism evidence="13 14">
    <name type="scientific">Eleusine coracana subsp. coracana</name>
    <dbReference type="NCBI Taxonomy" id="191504"/>
    <lineage>
        <taxon>Eukaryota</taxon>
        <taxon>Viridiplantae</taxon>
        <taxon>Streptophyta</taxon>
        <taxon>Embryophyta</taxon>
        <taxon>Tracheophyta</taxon>
        <taxon>Spermatophyta</taxon>
        <taxon>Magnoliopsida</taxon>
        <taxon>Liliopsida</taxon>
        <taxon>Poales</taxon>
        <taxon>Poaceae</taxon>
        <taxon>PACMAD clade</taxon>
        <taxon>Chloridoideae</taxon>
        <taxon>Cynodonteae</taxon>
        <taxon>Eleusininae</taxon>
        <taxon>Eleusine</taxon>
    </lineage>
</organism>
<comment type="caution">
    <text evidence="13">The sequence shown here is derived from an EMBL/GenBank/DDBJ whole genome shotgun (WGS) entry which is preliminary data.</text>
</comment>
<evidence type="ECO:0000256" key="11">
    <source>
        <dbReference type="SAM" id="SignalP"/>
    </source>
</evidence>
<keyword evidence="10" id="KW-0812">Transmembrane</keyword>
<dbReference type="InterPro" id="IPR008271">
    <property type="entry name" value="Ser/Thr_kinase_AS"/>
</dbReference>
<keyword evidence="11" id="KW-0732">Signal</keyword>
<dbReference type="Pfam" id="PF07714">
    <property type="entry name" value="PK_Tyr_Ser-Thr"/>
    <property type="match status" value="1"/>
</dbReference>
<dbReference type="FunFam" id="1.10.510.10:FF:000146">
    <property type="entry name" value="LRR receptor-like serine/threonine-protein kinase IOS1"/>
    <property type="match status" value="1"/>
</dbReference>
<reference evidence="13" key="1">
    <citation type="journal article" date="2018" name="DNA Res.">
        <title>Multiple hybrid de novo genome assembly of finger millet, an orphan allotetraploid crop.</title>
        <authorList>
            <person name="Hatakeyama M."/>
            <person name="Aluri S."/>
            <person name="Balachadran M.T."/>
            <person name="Sivarajan S.R."/>
            <person name="Patrignani A."/>
            <person name="Gruter S."/>
            <person name="Poveda L."/>
            <person name="Shimizu-Inatsugi R."/>
            <person name="Baeten J."/>
            <person name="Francoijs K.J."/>
            <person name="Nataraja K.N."/>
            <person name="Reddy Y.A.N."/>
            <person name="Phadnis S."/>
            <person name="Ravikumar R.L."/>
            <person name="Schlapbach R."/>
            <person name="Sreeman S.M."/>
            <person name="Shimizu K.K."/>
        </authorList>
    </citation>
    <scope>NUCLEOTIDE SEQUENCE</scope>
</reference>
<evidence type="ECO:0000259" key="12">
    <source>
        <dbReference type="PROSITE" id="PS50011"/>
    </source>
</evidence>
<dbReference type="PANTHER" id="PTHR45631">
    <property type="entry name" value="OS07G0107800 PROTEIN-RELATED"/>
    <property type="match status" value="1"/>
</dbReference>
<dbReference type="AlphaFoldDB" id="A0AAV5DVA2"/>
<evidence type="ECO:0000256" key="4">
    <source>
        <dbReference type="ARBA" id="ARBA00022679"/>
    </source>
</evidence>
<keyword evidence="8" id="KW-0675">Receptor</keyword>
<evidence type="ECO:0000313" key="13">
    <source>
        <dbReference type="EMBL" id="GJN14999.1"/>
    </source>
</evidence>
<evidence type="ECO:0000256" key="9">
    <source>
        <dbReference type="PROSITE-ProRule" id="PRU10141"/>
    </source>
</evidence>